<dbReference type="InterPro" id="IPR012337">
    <property type="entry name" value="RNaseH-like_sf"/>
</dbReference>
<evidence type="ECO:0000256" key="2">
    <source>
        <dbReference type="ARBA" id="ARBA00022839"/>
    </source>
</evidence>
<dbReference type="GO" id="GO:0006259">
    <property type="term" value="P:DNA metabolic process"/>
    <property type="evidence" value="ECO:0007669"/>
    <property type="project" value="UniProtKB-ARBA"/>
</dbReference>
<evidence type="ECO:0000313" key="4">
    <source>
        <dbReference type="EMBL" id="OEY96950.1"/>
    </source>
</evidence>
<dbReference type="Proteomes" id="UP000185895">
    <property type="component" value="Unassembled WGS sequence"/>
</dbReference>
<feature type="domain" description="Exonuclease" evidence="3">
    <location>
        <begin position="2"/>
        <end position="176"/>
    </location>
</feature>
<gene>
    <name evidence="4" type="ORF">BJI46_11760</name>
</gene>
<dbReference type="InterPro" id="IPR036397">
    <property type="entry name" value="RNaseH_sf"/>
</dbReference>
<proteinExistence type="predicted"/>
<dbReference type="GO" id="GO:0003676">
    <property type="term" value="F:nucleic acid binding"/>
    <property type="evidence" value="ECO:0007669"/>
    <property type="project" value="InterPro"/>
</dbReference>
<keyword evidence="2" id="KW-0269">Exonuclease</keyword>
<evidence type="ECO:0000259" key="3">
    <source>
        <dbReference type="SMART" id="SM00479"/>
    </source>
</evidence>
<dbReference type="STRING" id="1262585.BJI46_11760"/>
<dbReference type="InterPro" id="IPR013520">
    <property type="entry name" value="Ribonucl_H"/>
</dbReference>
<dbReference type="SMART" id="SM00479">
    <property type="entry name" value="EXOIII"/>
    <property type="match status" value="1"/>
</dbReference>
<organism evidence="4 5">
    <name type="scientific">Acinetobacter qingfengensis</name>
    <dbReference type="NCBI Taxonomy" id="1262585"/>
    <lineage>
        <taxon>Bacteria</taxon>
        <taxon>Pseudomonadati</taxon>
        <taxon>Pseudomonadota</taxon>
        <taxon>Gammaproteobacteria</taxon>
        <taxon>Moraxellales</taxon>
        <taxon>Moraxellaceae</taxon>
        <taxon>Acinetobacter</taxon>
    </lineage>
</organism>
<dbReference type="RefSeq" id="WP_070069650.1">
    <property type="nucleotide sequence ID" value="NZ_MKKK01000017.1"/>
</dbReference>
<dbReference type="AlphaFoldDB" id="A0A1E7RC27"/>
<dbReference type="OrthoDB" id="7822240at2"/>
<comment type="caution">
    <text evidence="4">The sequence shown here is derived from an EMBL/GenBank/DDBJ whole genome shotgun (WGS) entry which is preliminary data.</text>
</comment>
<dbReference type="CDD" id="cd06127">
    <property type="entry name" value="DEDDh"/>
    <property type="match status" value="1"/>
</dbReference>
<protein>
    <submittedName>
        <fullName evidence="4">DNA polymerase III subunit epsilon</fullName>
    </submittedName>
</protein>
<dbReference type="GO" id="GO:0004527">
    <property type="term" value="F:exonuclease activity"/>
    <property type="evidence" value="ECO:0007669"/>
    <property type="project" value="UniProtKB-KW"/>
</dbReference>
<keyword evidence="1" id="KW-0540">Nuclease</keyword>
<keyword evidence="5" id="KW-1185">Reference proteome</keyword>
<name>A0A1E7RC27_9GAMM</name>
<evidence type="ECO:0000313" key="5">
    <source>
        <dbReference type="Proteomes" id="UP000185895"/>
    </source>
</evidence>
<reference evidence="4 5" key="1">
    <citation type="submission" date="2016-09" db="EMBL/GenBank/DDBJ databases">
        <authorList>
            <person name="Capua I."/>
            <person name="De Benedictis P."/>
            <person name="Joannis T."/>
            <person name="Lombin L.H."/>
            <person name="Cattoli G."/>
        </authorList>
    </citation>
    <scope>NUCLEOTIDE SEQUENCE [LARGE SCALE GENOMIC DNA]</scope>
    <source>
        <strain evidence="4 5">ANC 4671</strain>
    </source>
</reference>
<evidence type="ECO:0000256" key="1">
    <source>
        <dbReference type="ARBA" id="ARBA00022722"/>
    </source>
</evidence>
<keyword evidence="2" id="KW-0378">Hydrolase</keyword>
<dbReference type="Pfam" id="PF00929">
    <property type="entry name" value="RNase_T"/>
    <property type="match status" value="1"/>
</dbReference>
<accession>A0A1E7RC27</accession>
<dbReference type="SUPFAM" id="SSF53098">
    <property type="entry name" value="Ribonuclease H-like"/>
    <property type="match status" value="1"/>
</dbReference>
<sequence>MTALIFDTETHKLHGDLIEAAGIGCQFIETGGHLELIRTQKEFSQRYKPSEPIGLGAMAVHHILDSDVQNCKPYTAFQFPEDMIPTYIIGHNIDYDIETIQRASMPTFFLRPICTLAMARYVWPNLEAHNLAALAYHVSSNRKATRRSLRNSHSALNDCKTTFSLLYRIVKDQNIQSFEELYQFSEQARIPTHIFWGKYKGRSIASLDEWDIEWILKRTDDNYLASALHYQLSKLTQDSSLSFDDDLL</sequence>
<dbReference type="EMBL" id="MKKK01000017">
    <property type="protein sequence ID" value="OEY96950.1"/>
    <property type="molecule type" value="Genomic_DNA"/>
</dbReference>
<dbReference type="Gene3D" id="3.30.420.10">
    <property type="entry name" value="Ribonuclease H-like superfamily/Ribonuclease H"/>
    <property type="match status" value="1"/>
</dbReference>